<dbReference type="Proteomes" id="UP000029665">
    <property type="component" value="Unassembled WGS sequence"/>
</dbReference>
<evidence type="ECO:0000256" key="2">
    <source>
        <dbReference type="ARBA" id="ARBA00022448"/>
    </source>
</evidence>
<evidence type="ECO:0000256" key="6">
    <source>
        <dbReference type="SAM" id="Phobius"/>
    </source>
</evidence>
<gene>
    <name evidence="7" type="ORF">BN946_scf185043.g119</name>
</gene>
<comment type="subcellular location">
    <subcellularLocation>
        <location evidence="1">Membrane</location>
        <topology evidence="1">Multi-pass membrane protein</topology>
    </subcellularLocation>
</comment>
<feature type="transmembrane region" description="Helical" evidence="6">
    <location>
        <begin position="173"/>
        <end position="193"/>
    </location>
</feature>
<dbReference type="Pfam" id="PF07690">
    <property type="entry name" value="MFS_1"/>
    <property type="match status" value="1"/>
</dbReference>
<keyword evidence="8" id="KW-1185">Reference proteome</keyword>
<dbReference type="PANTHER" id="PTHR43791:SF1">
    <property type="entry name" value="ALLANTOATE PERMEASE"/>
    <property type="match status" value="1"/>
</dbReference>
<feature type="transmembrane region" description="Helical" evidence="6">
    <location>
        <begin position="400"/>
        <end position="419"/>
    </location>
</feature>
<dbReference type="SUPFAM" id="SSF103473">
    <property type="entry name" value="MFS general substrate transporter"/>
    <property type="match status" value="1"/>
</dbReference>
<dbReference type="AlphaFoldDB" id="A0A060SPA8"/>
<feature type="transmembrane region" description="Helical" evidence="6">
    <location>
        <begin position="277"/>
        <end position="297"/>
    </location>
</feature>
<keyword evidence="4 6" id="KW-1133">Transmembrane helix</keyword>
<dbReference type="OrthoDB" id="6730379at2759"/>
<dbReference type="InterPro" id="IPR036259">
    <property type="entry name" value="MFS_trans_sf"/>
</dbReference>
<sequence>MNPEVKDEKQLETVVVVDVESDVDLRDKDEALRLVGLEKSNSFTEEEYTLVRRKLHHGFPSNWAGFLIWVFPTMYIAQQLRLAKYLGANIVAWGAIMMLHAIPSTFGPFFALRLLLGEAYLRLDEADSDSLIPQGMLESCVAPILILIVSMFYKKNEQGISFIPDRGFAPFKIIYLMLGALAIATGVAVLLWMPDSPANAPFLTKEERIAAIERIRDGQCGTENKRFKKEQVVEALLDIRTWLIVVATLLTNIPNGGLANFTNIIVKGFGYTTKQTLILSTPGGAIGIISAVVCGWYSDRAGERMLPIVWSLIPTLAGAAMLVALNGAAQKGALLFATWIVGTYGSSLAIIYAYNASNTSGHTKKVTVNALTLAAFCVANIVGTETFLPKDAPGYLPGKISILALLSAQLVLCFLIRWVNGWMNKKKRRQVEELKRTRGWMDDDVRREKERAAFADLTDKQ</sequence>
<accession>A0A060SPA8</accession>
<evidence type="ECO:0000256" key="3">
    <source>
        <dbReference type="ARBA" id="ARBA00022692"/>
    </source>
</evidence>
<dbReference type="GO" id="GO:0022857">
    <property type="term" value="F:transmembrane transporter activity"/>
    <property type="evidence" value="ECO:0007669"/>
    <property type="project" value="InterPro"/>
</dbReference>
<dbReference type="GO" id="GO:0016020">
    <property type="term" value="C:membrane"/>
    <property type="evidence" value="ECO:0007669"/>
    <property type="project" value="UniProtKB-SubCell"/>
</dbReference>
<feature type="transmembrane region" description="Helical" evidence="6">
    <location>
        <begin position="366"/>
        <end position="388"/>
    </location>
</feature>
<keyword evidence="3 6" id="KW-0812">Transmembrane</keyword>
<organism evidence="7 8">
    <name type="scientific">Pycnoporus cinnabarinus</name>
    <name type="common">Cinnabar-red polypore</name>
    <name type="synonym">Trametes cinnabarina</name>
    <dbReference type="NCBI Taxonomy" id="5643"/>
    <lineage>
        <taxon>Eukaryota</taxon>
        <taxon>Fungi</taxon>
        <taxon>Dikarya</taxon>
        <taxon>Basidiomycota</taxon>
        <taxon>Agaricomycotina</taxon>
        <taxon>Agaricomycetes</taxon>
        <taxon>Polyporales</taxon>
        <taxon>Polyporaceae</taxon>
        <taxon>Trametes</taxon>
    </lineage>
</organism>
<dbReference type="PANTHER" id="PTHR43791">
    <property type="entry name" value="PERMEASE-RELATED"/>
    <property type="match status" value="1"/>
</dbReference>
<evidence type="ECO:0000313" key="7">
    <source>
        <dbReference type="EMBL" id="CDO74069.1"/>
    </source>
</evidence>
<keyword evidence="2" id="KW-0813">Transport</keyword>
<name>A0A060SPA8_PYCCI</name>
<evidence type="ECO:0000256" key="4">
    <source>
        <dbReference type="ARBA" id="ARBA00022989"/>
    </source>
</evidence>
<dbReference type="Gene3D" id="1.20.1250.20">
    <property type="entry name" value="MFS general substrate transporter like domains"/>
    <property type="match status" value="1"/>
</dbReference>
<comment type="caution">
    <text evidence="7">The sequence shown here is derived from an EMBL/GenBank/DDBJ whole genome shotgun (WGS) entry which is preliminary data.</text>
</comment>
<protein>
    <recommendedName>
        <fullName evidence="9">Major facilitator superfamily (MFS) profile domain-containing protein</fullName>
    </recommendedName>
</protein>
<feature type="transmembrane region" description="Helical" evidence="6">
    <location>
        <begin position="309"/>
        <end position="328"/>
    </location>
</feature>
<feature type="transmembrane region" description="Helical" evidence="6">
    <location>
        <begin position="90"/>
        <end position="111"/>
    </location>
</feature>
<dbReference type="HOGENOM" id="CLU_001265_0_5_1"/>
<reference evidence="7" key="1">
    <citation type="submission" date="2014-01" db="EMBL/GenBank/DDBJ databases">
        <title>The genome of the white-rot fungus Pycnoporus cinnabarinus: a basidiomycete model with a versatile arsenal for lignocellulosic biomass breakdown.</title>
        <authorList>
            <person name="Levasseur A."/>
            <person name="Lomascolo A."/>
            <person name="Ruiz-Duenas F.J."/>
            <person name="Uzan E."/>
            <person name="Piumi F."/>
            <person name="Kues U."/>
            <person name="Ram A.F.J."/>
            <person name="Murat C."/>
            <person name="Haon M."/>
            <person name="Benoit I."/>
            <person name="Arfi Y."/>
            <person name="Chevret D."/>
            <person name="Drula E."/>
            <person name="Kwon M.J."/>
            <person name="Gouret P."/>
            <person name="Lesage-Meessen L."/>
            <person name="Lombard V."/>
            <person name="Mariette J."/>
            <person name="Noirot C."/>
            <person name="Park J."/>
            <person name="Patyshakuliyeva A."/>
            <person name="Wieneger R.A.B."/>
            <person name="Wosten H.A.B."/>
            <person name="Martin F."/>
            <person name="Coutinho P.M."/>
            <person name="de Vries R."/>
            <person name="Martinez A.T."/>
            <person name="Klopp C."/>
            <person name="Pontarotti P."/>
            <person name="Henrissat B."/>
            <person name="Record E."/>
        </authorList>
    </citation>
    <scope>NUCLEOTIDE SEQUENCE [LARGE SCALE GENOMIC DNA]</scope>
    <source>
        <strain evidence="7">BRFM137</strain>
    </source>
</reference>
<dbReference type="EMBL" id="CCBP010000125">
    <property type="protein sequence ID" value="CDO74069.1"/>
    <property type="molecule type" value="Genomic_DNA"/>
</dbReference>
<keyword evidence="5 6" id="KW-0472">Membrane</keyword>
<evidence type="ECO:0000256" key="5">
    <source>
        <dbReference type="ARBA" id="ARBA00023136"/>
    </source>
</evidence>
<feature type="transmembrane region" description="Helical" evidence="6">
    <location>
        <begin position="334"/>
        <end position="354"/>
    </location>
</feature>
<evidence type="ECO:0000256" key="1">
    <source>
        <dbReference type="ARBA" id="ARBA00004141"/>
    </source>
</evidence>
<evidence type="ECO:0008006" key="9">
    <source>
        <dbReference type="Google" id="ProtNLM"/>
    </source>
</evidence>
<evidence type="ECO:0000313" key="8">
    <source>
        <dbReference type="Proteomes" id="UP000029665"/>
    </source>
</evidence>
<proteinExistence type="predicted"/>
<feature type="transmembrane region" description="Helical" evidence="6">
    <location>
        <begin position="131"/>
        <end position="153"/>
    </location>
</feature>
<dbReference type="InterPro" id="IPR011701">
    <property type="entry name" value="MFS"/>
</dbReference>